<evidence type="ECO:0000313" key="2">
    <source>
        <dbReference type="Proteomes" id="UP001497527"/>
    </source>
</evidence>
<reference evidence="1 2" key="1">
    <citation type="submission" date="2024-05" db="EMBL/GenBank/DDBJ databases">
        <authorList>
            <person name="Duchaud E."/>
        </authorList>
    </citation>
    <scope>NUCLEOTIDE SEQUENCE [LARGE SCALE GENOMIC DNA]</scope>
    <source>
        <strain evidence="1">Ena-SAMPLE-TAB-13-05-2024-13:56:06:370-140308</strain>
    </source>
</reference>
<name>A0ABM9P8R6_9FLAO</name>
<evidence type="ECO:0008006" key="3">
    <source>
        <dbReference type="Google" id="ProtNLM"/>
    </source>
</evidence>
<evidence type="ECO:0000313" key="1">
    <source>
        <dbReference type="EMBL" id="CAL2101968.1"/>
    </source>
</evidence>
<proteinExistence type="predicted"/>
<protein>
    <recommendedName>
        <fullName evidence="3">Nucleotidyltransferase-like protein</fullName>
    </recommendedName>
</protein>
<dbReference type="RefSeq" id="WP_348714761.1">
    <property type="nucleotide sequence ID" value="NZ_CAXJIO010000010.1"/>
</dbReference>
<dbReference type="Proteomes" id="UP001497527">
    <property type="component" value="Unassembled WGS sequence"/>
</dbReference>
<keyword evidence="2" id="KW-1185">Reference proteome</keyword>
<gene>
    <name evidence="1" type="ORF">T190423A01A_10531</name>
</gene>
<organism evidence="1 2">
    <name type="scientific">Tenacibaculum polynesiense</name>
    <dbReference type="NCBI Taxonomy" id="3137857"/>
    <lineage>
        <taxon>Bacteria</taxon>
        <taxon>Pseudomonadati</taxon>
        <taxon>Bacteroidota</taxon>
        <taxon>Flavobacteriia</taxon>
        <taxon>Flavobacteriales</taxon>
        <taxon>Flavobacteriaceae</taxon>
        <taxon>Tenacibaculum</taxon>
    </lineage>
</organism>
<dbReference type="Pfam" id="PF14907">
    <property type="entry name" value="NTP_transf_5"/>
    <property type="match status" value="1"/>
</dbReference>
<comment type="caution">
    <text evidence="1">The sequence shown here is derived from an EMBL/GenBank/DDBJ whole genome shotgun (WGS) entry which is preliminary data.</text>
</comment>
<dbReference type="EMBL" id="CAXJIO010000010">
    <property type="protein sequence ID" value="CAL2101968.1"/>
    <property type="molecule type" value="Genomic_DNA"/>
</dbReference>
<sequence length="357" mass="41702">MNYKETLFFIGLCLTISHEKENKLLVEKQLQKGNINWDNIVKVSTAHYVFPALFCNLKRVGFLQYLPKDLVEYMEYITSLNRDRNEQILTQAKEITQILLRENITPIYLKGTSNLLSGLYQDIGERMVGDIDFLVSKEHADQAFNILKKNGYQNKTTKVFDDARHLPRLTNKDRIAAVEIHEEMLHKDFAKNFSYQHIQDTILQKNGDSFLSLENQLALTIFSKQLNDHGQHFFDIALKNSYDIFLLSLKVNSLDAIAKYDVLFHPANNYLACSAIALSSKNIIHNSTIESQTYTLEFLDRLQNTEENKSKRKKTNQKLFFKDRLSIIKNAFTNKKIRNWLLQRITSKAWLKEKLKR</sequence>
<dbReference type="InterPro" id="IPR039498">
    <property type="entry name" value="NTP_transf_5"/>
</dbReference>
<accession>A0ABM9P8R6</accession>